<dbReference type="SUPFAM" id="SSF54523">
    <property type="entry name" value="Pili subunits"/>
    <property type="match status" value="1"/>
</dbReference>
<dbReference type="Gene3D" id="3.30.700.10">
    <property type="entry name" value="Glycoprotein, Type 4 Pilin"/>
    <property type="match status" value="1"/>
</dbReference>
<dbReference type="Pfam" id="PF07963">
    <property type="entry name" value="N_methyl"/>
    <property type="match status" value="1"/>
</dbReference>
<dbReference type="NCBIfam" id="TIGR02532">
    <property type="entry name" value="IV_pilin_GFxxxE"/>
    <property type="match status" value="1"/>
</dbReference>
<dbReference type="InterPro" id="IPR012902">
    <property type="entry name" value="N_methyl_site"/>
</dbReference>
<evidence type="ECO:0000259" key="1">
    <source>
        <dbReference type="Pfam" id="PF07596"/>
    </source>
</evidence>
<organism evidence="2 3">
    <name type="scientific">Candidatus Fervidibacter japonicus</name>
    <dbReference type="NCBI Taxonomy" id="2035412"/>
    <lineage>
        <taxon>Bacteria</taxon>
        <taxon>Candidatus Fervidibacterota</taxon>
        <taxon>Candidatus Fervidibacter</taxon>
    </lineage>
</organism>
<dbReference type="InterPro" id="IPR011453">
    <property type="entry name" value="DUF1559"/>
</dbReference>
<accession>A0A2H5XF14</accession>
<sequence>MKRTAFTLIELLVVIAIIAILAAILFPVFAQAREKARQSQCTNNNRNIGLATQQYAQDYDERFPFWRTPCWVGGPSGMYAPPVPVMQDPYIRNRQVYKCPSTGRDWSWPLASAGDDPQANRNRGWWDCRGAYGLHPAINRPDWVIFTSYGYNEWVQNDIDGYTRLPRVRTPAEFVLWGDSETAFFTPWGMGNNWGVTNQGHVVRLVWPEYWNSNFATYNESNAGRHLKGSLLVFADGHAKWYIWQQIRMVRWGGSLRFMRCDEEPCDPNYWR</sequence>
<feature type="domain" description="DUF1559" evidence="1">
    <location>
        <begin position="31"/>
        <end position="69"/>
    </location>
</feature>
<comment type="caution">
    <text evidence="2">The sequence shown here is derived from an EMBL/GenBank/DDBJ whole genome shotgun (WGS) entry which is preliminary data.</text>
</comment>
<name>A0A2H5XF14_9BACT</name>
<dbReference type="Proteomes" id="UP000236173">
    <property type="component" value="Unassembled WGS sequence"/>
</dbReference>
<gene>
    <name evidence="2" type="ORF">HRbin17_02307</name>
</gene>
<dbReference type="Pfam" id="PF07596">
    <property type="entry name" value="SBP_bac_10"/>
    <property type="match status" value="1"/>
</dbReference>
<reference evidence="3" key="1">
    <citation type="submission" date="2017-09" db="EMBL/GenBank/DDBJ databases">
        <title>Metaegenomics of thermophilic ammonia-oxidizing enrichment culture.</title>
        <authorList>
            <person name="Kato S."/>
            <person name="Suzuki K."/>
        </authorList>
    </citation>
    <scope>NUCLEOTIDE SEQUENCE [LARGE SCALE GENOMIC DNA]</scope>
</reference>
<dbReference type="PANTHER" id="PTHR30093">
    <property type="entry name" value="GENERAL SECRETION PATHWAY PROTEIN G"/>
    <property type="match status" value="1"/>
</dbReference>
<protein>
    <recommendedName>
        <fullName evidence="1">DUF1559 domain-containing protein</fullName>
    </recommendedName>
</protein>
<dbReference type="AlphaFoldDB" id="A0A2H5XF14"/>
<dbReference type="EMBL" id="BEHT01000037">
    <property type="protein sequence ID" value="GBC99776.1"/>
    <property type="molecule type" value="Genomic_DNA"/>
</dbReference>
<proteinExistence type="predicted"/>
<evidence type="ECO:0000313" key="3">
    <source>
        <dbReference type="Proteomes" id="UP000236173"/>
    </source>
</evidence>
<dbReference type="InterPro" id="IPR045584">
    <property type="entry name" value="Pilin-like"/>
</dbReference>
<evidence type="ECO:0000313" key="2">
    <source>
        <dbReference type="EMBL" id="GBC99776.1"/>
    </source>
</evidence>